<sequence>MHHGHRRRWFIFSDVVIETALMVKDIFKFLLRTLEGFLNSVSTLIHVLLQYPTYTCINKCSKNVEVKYRLLDEELSHTSLFMPQA</sequence>
<dbReference type="Proteomes" id="UP000219020">
    <property type="component" value="Unassembled WGS sequence"/>
</dbReference>
<dbReference type="EMBL" id="NBYY01000011">
    <property type="protein sequence ID" value="PCS23130.1"/>
    <property type="molecule type" value="Genomic_DNA"/>
</dbReference>
<evidence type="ECO:0000313" key="2">
    <source>
        <dbReference type="EMBL" id="PCS23130.1"/>
    </source>
</evidence>
<evidence type="ECO:0000313" key="3">
    <source>
        <dbReference type="Proteomes" id="UP000219020"/>
    </source>
</evidence>
<keyword evidence="3" id="KW-1185">Reference proteome</keyword>
<dbReference type="Pfam" id="PF13737">
    <property type="entry name" value="DDE_Tnp_1_5"/>
    <property type="match status" value="1"/>
</dbReference>
<accession>A0A2A5T4T6</accession>
<feature type="domain" description="Transposase DDE" evidence="1">
    <location>
        <begin position="6"/>
        <end position="69"/>
    </location>
</feature>
<name>A0A2A5T4T6_9GAMM</name>
<evidence type="ECO:0000259" key="1">
    <source>
        <dbReference type="Pfam" id="PF13737"/>
    </source>
</evidence>
<protein>
    <recommendedName>
        <fullName evidence="1">Transposase DDE domain-containing protein</fullName>
    </recommendedName>
</protein>
<organism evidence="2 3">
    <name type="scientific">Candidatus Enterovibrio escicola</name>
    <dbReference type="NCBI Taxonomy" id="1927127"/>
    <lineage>
        <taxon>Bacteria</taxon>
        <taxon>Pseudomonadati</taxon>
        <taxon>Pseudomonadota</taxon>
        <taxon>Gammaproteobacteria</taxon>
        <taxon>Vibrionales</taxon>
        <taxon>Vibrionaceae</taxon>
        <taxon>Enterovibrio</taxon>
    </lineage>
</organism>
<proteinExistence type="predicted"/>
<dbReference type="AlphaFoldDB" id="A0A2A5T4T6"/>
<dbReference type="InterPro" id="IPR025668">
    <property type="entry name" value="Tnp_DDE_dom"/>
</dbReference>
<gene>
    <name evidence="2" type="ORF">BTN49_1125</name>
</gene>
<comment type="caution">
    <text evidence="2">The sequence shown here is derived from an EMBL/GenBank/DDBJ whole genome shotgun (WGS) entry which is preliminary data.</text>
</comment>
<reference evidence="3" key="1">
    <citation type="submission" date="2017-04" db="EMBL/GenBank/DDBJ databases">
        <title>Genome evolution of the luminous symbionts of deep sea anglerfish.</title>
        <authorList>
            <person name="Hendry T.A."/>
        </authorList>
    </citation>
    <scope>NUCLEOTIDE SEQUENCE [LARGE SCALE GENOMIC DNA]</scope>
</reference>